<feature type="region of interest" description="Disordered" evidence="1">
    <location>
        <begin position="17"/>
        <end position="54"/>
    </location>
</feature>
<dbReference type="EMBL" id="GBRH01283118">
    <property type="protein sequence ID" value="JAD14777.1"/>
    <property type="molecule type" value="Transcribed_RNA"/>
</dbReference>
<evidence type="ECO:0000256" key="1">
    <source>
        <dbReference type="SAM" id="MobiDB-lite"/>
    </source>
</evidence>
<protein>
    <submittedName>
        <fullName evidence="2">Uncharacterized protein</fullName>
    </submittedName>
</protein>
<name>A0A0A8XST0_ARUDO</name>
<feature type="compositionally biased region" description="Low complexity" evidence="1">
    <location>
        <begin position="21"/>
        <end position="34"/>
    </location>
</feature>
<dbReference type="AlphaFoldDB" id="A0A0A8XST0"/>
<reference evidence="2" key="1">
    <citation type="submission" date="2014-09" db="EMBL/GenBank/DDBJ databases">
        <authorList>
            <person name="Magalhaes I.L.F."/>
            <person name="Oliveira U."/>
            <person name="Santos F.R."/>
            <person name="Vidigal T.H.D.A."/>
            <person name="Brescovit A.D."/>
            <person name="Santos A.J."/>
        </authorList>
    </citation>
    <scope>NUCLEOTIDE SEQUENCE</scope>
    <source>
        <tissue evidence="2">Shoot tissue taken approximately 20 cm above the soil surface</tissue>
    </source>
</reference>
<reference evidence="2" key="2">
    <citation type="journal article" date="2015" name="Data Brief">
        <title>Shoot transcriptome of the giant reed, Arundo donax.</title>
        <authorList>
            <person name="Barrero R.A."/>
            <person name="Guerrero F.D."/>
            <person name="Moolhuijzen P."/>
            <person name="Goolsby J.A."/>
            <person name="Tidwell J."/>
            <person name="Bellgard S.E."/>
            <person name="Bellgard M.I."/>
        </authorList>
    </citation>
    <scope>NUCLEOTIDE SEQUENCE</scope>
    <source>
        <tissue evidence="2">Shoot tissue taken approximately 20 cm above the soil surface</tissue>
    </source>
</reference>
<organism evidence="2">
    <name type="scientific">Arundo donax</name>
    <name type="common">Giant reed</name>
    <name type="synonym">Donax arundinaceus</name>
    <dbReference type="NCBI Taxonomy" id="35708"/>
    <lineage>
        <taxon>Eukaryota</taxon>
        <taxon>Viridiplantae</taxon>
        <taxon>Streptophyta</taxon>
        <taxon>Embryophyta</taxon>
        <taxon>Tracheophyta</taxon>
        <taxon>Spermatophyta</taxon>
        <taxon>Magnoliopsida</taxon>
        <taxon>Liliopsida</taxon>
        <taxon>Poales</taxon>
        <taxon>Poaceae</taxon>
        <taxon>PACMAD clade</taxon>
        <taxon>Arundinoideae</taxon>
        <taxon>Arundineae</taxon>
        <taxon>Arundo</taxon>
    </lineage>
</organism>
<accession>A0A0A8XST0</accession>
<sequence>MSQDTARWKSTFAVRGRLKSTAPTETAAATAAAAARRKRRAPPISPASMGVVRR</sequence>
<evidence type="ECO:0000313" key="2">
    <source>
        <dbReference type="EMBL" id="JAD14777.1"/>
    </source>
</evidence>
<proteinExistence type="predicted"/>